<feature type="domain" description="Ribosome maturation factor RimP N-terminal" evidence="4">
    <location>
        <begin position="44"/>
        <end position="118"/>
    </location>
</feature>
<dbReference type="GO" id="GO:0005829">
    <property type="term" value="C:cytosol"/>
    <property type="evidence" value="ECO:0007669"/>
    <property type="project" value="TreeGrafter"/>
</dbReference>
<dbReference type="AlphaFoldDB" id="A0A1E7W4F9"/>
<organism evidence="6 7">
    <name type="scientific">Duganella phyllosphaerae</name>
    <dbReference type="NCBI Taxonomy" id="762836"/>
    <lineage>
        <taxon>Bacteria</taxon>
        <taxon>Pseudomonadati</taxon>
        <taxon>Pseudomonadota</taxon>
        <taxon>Betaproteobacteria</taxon>
        <taxon>Burkholderiales</taxon>
        <taxon>Oxalobacteraceae</taxon>
        <taxon>Telluria group</taxon>
        <taxon>Duganella</taxon>
    </lineage>
</organism>
<dbReference type="PATRIC" id="fig|762836.4.peg.5418"/>
<protein>
    <recommendedName>
        <fullName evidence="3">Ribosome maturation factor RimP</fullName>
    </recommendedName>
</protein>
<dbReference type="Proteomes" id="UP000175989">
    <property type="component" value="Unassembled WGS sequence"/>
</dbReference>
<comment type="subcellular location">
    <subcellularLocation>
        <location evidence="3">Cytoplasm</location>
    </subcellularLocation>
</comment>
<keyword evidence="2 3" id="KW-0690">Ribosome biogenesis</keyword>
<accession>A0A1E7W4F9</accession>
<dbReference type="NCBIfam" id="NF000929">
    <property type="entry name" value="PRK00092.2-1"/>
    <property type="match status" value="1"/>
</dbReference>
<evidence type="ECO:0000256" key="2">
    <source>
        <dbReference type="ARBA" id="ARBA00022517"/>
    </source>
</evidence>
<feature type="domain" description="Ribosome maturation factor RimP C-terminal" evidence="5">
    <location>
        <begin position="122"/>
        <end position="192"/>
    </location>
</feature>
<dbReference type="InterPro" id="IPR035956">
    <property type="entry name" value="RimP_N_sf"/>
</dbReference>
<dbReference type="InterPro" id="IPR028998">
    <property type="entry name" value="RimP_C"/>
</dbReference>
<dbReference type="GO" id="GO:0006412">
    <property type="term" value="P:translation"/>
    <property type="evidence" value="ECO:0007669"/>
    <property type="project" value="TreeGrafter"/>
</dbReference>
<dbReference type="PANTHER" id="PTHR33867:SF1">
    <property type="entry name" value="RIBOSOME MATURATION FACTOR RIMP"/>
    <property type="match status" value="1"/>
</dbReference>
<dbReference type="PANTHER" id="PTHR33867">
    <property type="entry name" value="RIBOSOME MATURATION FACTOR RIMP"/>
    <property type="match status" value="1"/>
</dbReference>
<sequence>MLWLVLLEDGHLPIFFLLNGFVTTLSESEETGLNLENFLQLPQLIETTVTGLGYELVDVERAERGVLRVFIDFTAADAEEKGPITVEDCATVSHQLSHVLTVENVSYERLEISSPGLDRPVRKLEDFVRFAGCEAIVKLRTAMPGTNNRKSFQGILQEPQGENLSLEFESNDGPALLEFTLADMDKARLVPQVVFKGRKA</sequence>
<dbReference type="SUPFAM" id="SSF75420">
    <property type="entry name" value="YhbC-like, N-terminal domain"/>
    <property type="match status" value="1"/>
</dbReference>
<evidence type="ECO:0000259" key="5">
    <source>
        <dbReference type="Pfam" id="PF17384"/>
    </source>
</evidence>
<evidence type="ECO:0000256" key="3">
    <source>
        <dbReference type="HAMAP-Rule" id="MF_01077"/>
    </source>
</evidence>
<dbReference type="SUPFAM" id="SSF74942">
    <property type="entry name" value="YhbC-like, C-terminal domain"/>
    <property type="match status" value="1"/>
</dbReference>
<dbReference type="CDD" id="cd01734">
    <property type="entry name" value="YlxS_C"/>
    <property type="match status" value="1"/>
</dbReference>
<dbReference type="InterPro" id="IPR003728">
    <property type="entry name" value="Ribosome_maturation_RimP"/>
</dbReference>
<evidence type="ECO:0000256" key="1">
    <source>
        <dbReference type="ARBA" id="ARBA00022490"/>
    </source>
</evidence>
<evidence type="ECO:0000313" key="6">
    <source>
        <dbReference type="EMBL" id="OEZ90666.1"/>
    </source>
</evidence>
<dbReference type="Gene3D" id="3.30.300.70">
    <property type="entry name" value="RimP-like superfamily, N-terminal"/>
    <property type="match status" value="1"/>
</dbReference>
<reference evidence="7" key="1">
    <citation type="journal article" date="2016" name="Front. Microbiol.">
        <title>Molecular Keys to the Janthinobacterium and Duganella spp. Interaction with the Plant Pathogen Fusarium graminearum.</title>
        <authorList>
            <person name="Haack F.S."/>
            <person name="Poehlein A."/>
            <person name="Kroger C."/>
            <person name="Voigt C.A."/>
            <person name="Piepenbring M."/>
            <person name="Bode H.B."/>
            <person name="Daniel R."/>
            <person name="Schafer W."/>
            <person name="Streit W.R."/>
        </authorList>
    </citation>
    <scope>NUCLEOTIDE SEQUENCE [LARGE SCALE GENOMIC DNA]</scope>
    <source>
        <strain evidence="7">T54</strain>
    </source>
</reference>
<dbReference type="InterPro" id="IPR036847">
    <property type="entry name" value="RimP_C_sf"/>
</dbReference>
<gene>
    <name evidence="3 6" type="primary">rimP</name>
    <name evidence="6" type="ORF">DUPY_52710</name>
</gene>
<comment type="caution">
    <text evidence="6">The sequence shown here is derived from an EMBL/GenBank/DDBJ whole genome shotgun (WGS) entry which is preliminary data.</text>
</comment>
<keyword evidence="1 3" id="KW-0963">Cytoplasm</keyword>
<name>A0A1E7W4F9_9BURK</name>
<dbReference type="HAMAP" id="MF_01077">
    <property type="entry name" value="RimP"/>
    <property type="match status" value="1"/>
</dbReference>
<evidence type="ECO:0000313" key="7">
    <source>
        <dbReference type="Proteomes" id="UP000175989"/>
    </source>
</evidence>
<comment type="function">
    <text evidence="3">Required for maturation of 30S ribosomal subunits.</text>
</comment>
<dbReference type="Pfam" id="PF02576">
    <property type="entry name" value="RimP_N"/>
    <property type="match status" value="1"/>
</dbReference>
<dbReference type="GO" id="GO:0000028">
    <property type="term" value="P:ribosomal small subunit assembly"/>
    <property type="evidence" value="ECO:0007669"/>
    <property type="project" value="TreeGrafter"/>
</dbReference>
<proteinExistence type="inferred from homology"/>
<dbReference type="InterPro" id="IPR028989">
    <property type="entry name" value="RimP_N"/>
</dbReference>
<comment type="similarity">
    <text evidence="3">Belongs to the RimP family.</text>
</comment>
<evidence type="ECO:0000259" key="4">
    <source>
        <dbReference type="Pfam" id="PF02576"/>
    </source>
</evidence>
<keyword evidence="7" id="KW-1185">Reference proteome</keyword>
<dbReference type="Pfam" id="PF17384">
    <property type="entry name" value="DUF150_C"/>
    <property type="match status" value="1"/>
</dbReference>
<dbReference type="EMBL" id="LROM01000156">
    <property type="protein sequence ID" value="OEZ90666.1"/>
    <property type="molecule type" value="Genomic_DNA"/>
</dbReference>